<feature type="binding site" evidence="7">
    <location>
        <position position="246"/>
    </location>
    <ligand>
        <name>FMN</name>
        <dbReference type="ChEBI" id="CHEBI:58210"/>
    </ligand>
</feature>
<dbReference type="PROSITE" id="PS51349">
    <property type="entry name" value="FMN_HYDROXY_ACID_DH_2"/>
    <property type="match status" value="1"/>
</dbReference>
<comment type="similarity">
    <text evidence="5">Belongs to the FMN-dependent alpha-hydroxy acid dehydrogenase family.</text>
</comment>
<dbReference type="STRING" id="1212491.LFA_1216"/>
<evidence type="ECO:0000256" key="3">
    <source>
        <dbReference type="ARBA" id="ARBA00022643"/>
    </source>
</evidence>
<dbReference type="PROSITE" id="PS00557">
    <property type="entry name" value="FMN_HYDROXY_ACID_DH_1"/>
    <property type="match status" value="1"/>
</dbReference>
<evidence type="ECO:0000313" key="10">
    <source>
        <dbReference type="Proteomes" id="UP000032430"/>
    </source>
</evidence>
<dbReference type="FunFam" id="3.20.20.70:FF:000029">
    <property type="entry name" value="L-lactate dehydrogenase"/>
    <property type="match status" value="1"/>
</dbReference>
<evidence type="ECO:0000256" key="7">
    <source>
        <dbReference type="PIRSR" id="PIRSR000138-2"/>
    </source>
</evidence>
<feature type="binding site" evidence="7">
    <location>
        <begin position="302"/>
        <end position="303"/>
    </location>
    <ligand>
        <name>FMN</name>
        <dbReference type="ChEBI" id="CHEBI:58210"/>
    </ligand>
</feature>
<evidence type="ECO:0000313" key="9">
    <source>
        <dbReference type="EMBL" id="CEG56645.1"/>
    </source>
</evidence>
<dbReference type="GO" id="GO:0010181">
    <property type="term" value="F:FMN binding"/>
    <property type="evidence" value="ECO:0007669"/>
    <property type="project" value="InterPro"/>
</dbReference>
<dbReference type="InterPro" id="IPR000262">
    <property type="entry name" value="FMN-dep_DH"/>
</dbReference>
<feature type="binding site" evidence="7">
    <location>
        <position position="251"/>
    </location>
    <ligand>
        <name>glyoxylate</name>
        <dbReference type="ChEBI" id="CHEBI:36655"/>
    </ligand>
</feature>
<dbReference type="RefSeq" id="WP_045095273.1">
    <property type="nucleotide sequence ID" value="NZ_LN614827.1"/>
</dbReference>
<proteinExistence type="inferred from homology"/>
<keyword evidence="3 7" id="KW-0288">FMN</keyword>
<dbReference type="AlphaFoldDB" id="A0A098G587"/>
<dbReference type="PIRSF" id="PIRSF000138">
    <property type="entry name" value="Al-hdrx_acd_dh"/>
    <property type="match status" value="1"/>
</dbReference>
<keyword evidence="4 9" id="KW-0560">Oxidoreductase</keyword>
<reference evidence="10" key="1">
    <citation type="submission" date="2014-09" db="EMBL/GenBank/DDBJ databases">
        <authorList>
            <person name="Gomez-Valero L."/>
        </authorList>
    </citation>
    <scope>NUCLEOTIDE SEQUENCE [LARGE SCALE GENOMIC DNA]</scope>
    <source>
        <strain evidence="10">ATCC700992</strain>
    </source>
</reference>
<evidence type="ECO:0000256" key="5">
    <source>
        <dbReference type="ARBA" id="ARBA00024042"/>
    </source>
</evidence>
<keyword evidence="10" id="KW-1185">Reference proteome</keyword>
<feature type="domain" description="FMN hydroxy acid dehydrogenase" evidence="8">
    <location>
        <begin position="1"/>
        <end position="353"/>
    </location>
</feature>
<organism evidence="9 10">
    <name type="scientific">Legionella fallonii LLAP-10</name>
    <dbReference type="NCBI Taxonomy" id="1212491"/>
    <lineage>
        <taxon>Bacteria</taxon>
        <taxon>Pseudomonadati</taxon>
        <taxon>Pseudomonadota</taxon>
        <taxon>Gammaproteobacteria</taxon>
        <taxon>Legionellales</taxon>
        <taxon>Legionellaceae</taxon>
        <taxon>Legionella</taxon>
    </lineage>
</organism>
<feature type="binding site" evidence="7">
    <location>
        <position position="165"/>
    </location>
    <ligand>
        <name>glyoxylate</name>
        <dbReference type="ChEBI" id="CHEBI:36655"/>
    </ligand>
</feature>
<dbReference type="PANTHER" id="PTHR10578:SF107">
    <property type="entry name" value="2-HYDROXYACID OXIDASE 1"/>
    <property type="match status" value="1"/>
</dbReference>
<feature type="binding site" evidence="7">
    <location>
        <position position="128"/>
    </location>
    <ligand>
        <name>FMN</name>
        <dbReference type="ChEBI" id="CHEBI:58210"/>
    </ligand>
</feature>
<dbReference type="PANTHER" id="PTHR10578">
    <property type="entry name" value="S -2-HYDROXY-ACID OXIDASE-RELATED"/>
    <property type="match status" value="1"/>
</dbReference>
<dbReference type="GO" id="GO:0003973">
    <property type="term" value="F:(S)-2-hydroxy-acid oxidase activity"/>
    <property type="evidence" value="ECO:0007669"/>
    <property type="project" value="UniProtKB-EC"/>
</dbReference>
<dbReference type="InterPro" id="IPR013785">
    <property type="entry name" value="Aldolase_TIM"/>
</dbReference>
<feature type="binding site" evidence="7">
    <location>
        <position position="248"/>
    </location>
    <ligand>
        <name>glyoxylate</name>
        <dbReference type="ChEBI" id="CHEBI:36655"/>
    </ligand>
</feature>
<gene>
    <name evidence="9" type="primary">GLO</name>
    <name evidence="9" type="ORF">LFA_1216</name>
</gene>
<comment type="cofactor">
    <cofactor evidence="1">
        <name>FMN</name>
        <dbReference type="ChEBI" id="CHEBI:58210"/>
    </cofactor>
</comment>
<name>A0A098G587_9GAMM</name>
<evidence type="ECO:0000256" key="2">
    <source>
        <dbReference type="ARBA" id="ARBA00022630"/>
    </source>
</evidence>
<evidence type="ECO:0000256" key="1">
    <source>
        <dbReference type="ARBA" id="ARBA00001917"/>
    </source>
</evidence>
<keyword evidence="2 7" id="KW-0285">Flavoprotein</keyword>
<dbReference type="Pfam" id="PF01070">
    <property type="entry name" value="FMN_dh"/>
    <property type="match status" value="1"/>
</dbReference>
<accession>A0A098G587</accession>
<feature type="binding site" evidence="7">
    <location>
        <position position="224"/>
    </location>
    <ligand>
        <name>FMN</name>
        <dbReference type="ChEBI" id="CHEBI:58210"/>
    </ligand>
</feature>
<feature type="active site" description="Proton acceptor" evidence="6">
    <location>
        <position position="248"/>
    </location>
</feature>
<dbReference type="SUPFAM" id="SSF51395">
    <property type="entry name" value="FMN-linked oxidoreductases"/>
    <property type="match status" value="1"/>
</dbReference>
<feature type="binding site" evidence="7">
    <location>
        <begin position="77"/>
        <end position="79"/>
    </location>
    <ligand>
        <name>FMN</name>
        <dbReference type="ChEBI" id="CHEBI:58210"/>
    </ligand>
</feature>
<dbReference type="Gene3D" id="3.20.20.70">
    <property type="entry name" value="Aldolase class I"/>
    <property type="match status" value="1"/>
</dbReference>
<dbReference type="KEGG" id="lfa:LFA_1216"/>
<dbReference type="EMBL" id="LN614827">
    <property type="protein sequence ID" value="CEG56645.1"/>
    <property type="molecule type" value="Genomic_DNA"/>
</dbReference>
<sequence>MNPVNVSDFRNLAKRTLAAEIFDFIDGGSCDEITKLDNKRAFDSIRLRPFCLRDVSKIDTSIKLPWINSSAPILIAPMAFHQLVHPQGESGTAKAAKTCGIPLIVSSMSNQSLEEIASQSQNPQLLLQTYIFKNRTLTEELVYRAEKAGYKSIVVTVGTPITGKRDRDIRNQFILPPQCTTGNFSSRVNDNLIYQFTAEEFDASLTWKDIEWIQSITTLPIVLKGILNPQDAETACQLNIAGIVVSNHGGRQLDTSEATINVLPDIIATVAGRTPVLIDGAIERGTDILKAIALGADAVLIGRPTLWSLAVNGEQGVESMLTLLKDEFEIAMKLSGLSTIQAIKDTGKELINGI</sequence>
<evidence type="ECO:0000256" key="6">
    <source>
        <dbReference type="PIRSR" id="PIRSR000138-1"/>
    </source>
</evidence>
<feature type="binding site" evidence="7">
    <location>
        <position position="130"/>
    </location>
    <ligand>
        <name>FMN</name>
        <dbReference type="ChEBI" id="CHEBI:58210"/>
    </ligand>
</feature>
<feature type="binding site" evidence="7">
    <location>
        <position position="156"/>
    </location>
    <ligand>
        <name>FMN</name>
        <dbReference type="ChEBI" id="CHEBI:58210"/>
    </ligand>
</feature>
<evidence type="ECO:0000259" key="8">
    <source>
        <dbReference type="PROSITE" id="PS51349"/>
    </source>
</evidence>
<dbReference type="InterPro" id="IPR012133">
    <property type="entry name" value="Alpha-hydoxy_acid_DH_FMN"/>
</dbReference>
<evidence type="ECO:0000256" key="4">
    <source>
        <dbReference type="ARBA" id="ARBA00023002"/>
    </source>
</evidence>
<dbReference type="CDD" id="cd02809">
    <property type="entry name" value="alpha_hydroxyacid_oxid_FMN"/>
    <property type="match status" value="1"/>
</dbReference>
<dbReference type="OrthoDB" id="9770452at2"/>
<feature type="binding site" evidence="7">
    <location>
        <position position="106"/>
    </location>
    <ligand>
        <name>FMN</name>
        <dbReference type="ChEBI" id="CHEBI:58210"/>
    </ligand>
</feature>
<dbReference type="HOGENOM" id="CLU_020639_0_0_6"/>
<dbReference type="InterPro" id="IPR037396">
    <property type="entry name" value="FMN_HAD"/>
</dbReference>
<dbReference type="InterPro" id="IPR008259">
    <property type="entry name" value="FMN_hydac_DH_AS"/>
</dbReference>
<dbReference type="EC" id="1.1.3.15" evidence="9"/>
<protein>
    <submittedName>
        <fullName evidence="9">Peroxisomal (S)-2-hydroxy-acid oxidase GLO3</fullName>
        <ecNumber evidence="9">1.1.3.15</ecNumber>
    </submittedName>
</protein>
<dbReference type="Proteomes" id="UP000032430">
    <property type="component" value="Chromosome I"/>
</dbReference>